<dbReference type="EMBL" id="OOIL02005792">
    <property type="protein sequence ID" value="VFQ95846.1"/>
    <property type="molecule type" value="Genomic_DNA"/>
</dbReference>
<evidence type="ECO:0000313" key="3">
    <source>
        <dbReference type="Proteomes" id="UP000595140"/>
    </source>
</evidence>
<feature type="non-terminal residue" evidence="2">
    <location>
        <position position="1"/>
    </location>
</feature>
<dbReference type="PANTHER" id="PTHR11133:SF22">
    <property type="entry name" value="ALPHA-AMINOADIPIC SEMIALDEHYDE SYNTHASE, MITOCHONDRIAL"/>
    <property type="match status" value="1"/>
</dbReference>
<proteinExistence type="predicted"/>
<dbReference type="GO" id="GO:0019878">
    <property type="term" value="P:lysine biosynthetic process via aminoadipic acid"/>
    <property type="evidence" value="ECO:0007669"/>
    <property type="project" value="TreeGrafter"/>
</dbReference>
<evidence type="ECO:0008006" key="4">
    <source>
        <dbReference type="Google" id="ProtNLM"/>
    </source>
</evidence>
<evidence type="ECO:0000256" key="1">
    <source>
        <dbReference type="ARBA" id="ARBA00023002"/>
    </source>
</evidence>
<sequence length="43" mass="4903">LSECGLILGIKKPKLEMVLSDRAYAFFSHTHKAQKENMPLLDE</sequence>
<reference evidence="2 3" key="1">
    <citation type="submission" date="2018-04" db="EMBL/GenBank/DDBJ databases">
        <authorList>
            <person name="Vogel A."/>
        </authorList>
    </citation>
    <scope>NUCLEOTIDE SEQUENCE [LARGE SCALE GENOMIC DNA]</scope>
</reference>
<dbReference type="InterPro" id="IPR051168">
    <property type="entry name" value="AASS"/>
</dbReference>
<dbReference type="AlphaFoldDB" id="A0A484N5R6"/>
<feature type="non-terminal residue" evidence="2">
    <location>
        <position position="43"/>
    </location>
</feature>
<organism evidence="2 3">
    <name type="scientific">Cuscuta campestris</name>
    <dbReference type="NCBI Taxonomy" id="132261"/>
    <lineage>
        <taxon>Eukaryota</taxon>
        <taxon>Viridiplantae</taxon>
        <taxon>Streptophyta</taxon>
        <taxon>Embryophyta</taxon>
        <taxon>Tracheophyta</taxon>
        <taxon>Spermatophyta</taxon>
        <taxon>Magnoliopsida</taxon>
        <taxon>eudicotyledons</taxon>
        <taxon>Gunneridae</taxon>
        <taxon>Pentapetalae</taxon>
        <taxon>asterids</taxon>
        <taxon>lamiids</taxon>
        <taxon>Solanales</taxon>
        <taxon>Convolvulaceae</taxon>
        <taxon>Cuscuteae</taxon>
        <taxon>Cuscuta</taxon>
        <taxon>Cuscuta subgen. Grammica</taxon>
        <taxon>Cuscuta sect. Cleistogrammica</taxon>
    </lineage>
</organism>
<dbReference type="Proteomes" id="UP000595140">
    <property type="component" value="Unassembled WGS sequence"/>
</dbReference>
<accession>A0A484N5R6</accession>
<protein>
    <recommendedName>
        <fullName evidence="4">Alanine dehydrogenase/pyridine nucleotide transhydrogenase N-terminal domain-containing protein</fullName>
    </recommendedName>
</protein>
<dbReference type="PANTHER" id="PTHR11133">
    <property type="entry name" value="SACCHAROPINE DEHYDROGENASE"/>
    <property type="match status" value="1"/>
</dbReference>
<keyword evidence="1" id="KW-0560">Oxidoreductase</keyword>
<dbReference type="Gene3D" id="3.40.50.720">
    <property type="entry name" value="NAD(P)-binding Rossmann-like Domain"/>
    <property type="match status" value="1"/>
</dbReference>
<dbReference type="OrthoDB" id="10059875at2759"/>
<evidence type="ECO:0000313" key="2">
    <source>
        <dbReference type="EMBL" id="VFQ95846.1"/>
    </source>
</evidence>
<dbReference type="GO" id="GO:0004753">
    <property type="term" value="F:saccharopine dehydrogenase activity"/>
    <property type="evidence" value="ECO:0007669"/>
    <property type="project" value="TreeGrafter"/>
</dbReference>
<keyword evidence="3" id="KW-1185">Reference proteome</keyword>
<gene>
    <name evidence="2" type="ORF">CCAM_LOCUS37622</name>
</gene>
<name>A0A484N5R6_9ASTE</name>
<dbReference type="GO" id="GO:0005737">
    <property type="term" value="C:cytoplasm"/>
    <property type="evidence" value="ECO:0007669"/>
    <property type="project" value="TreeGrafter"/>
</dbReference>